<dbReference type="GO" id="GO:0006081">
    <property type="term" value="P:aldehyde metabolic process"/>
    <property type="evidence" value="ECO:0007669"/>
    <property type="project" value="InterPro"/>
</dbReference>
<dbReference type="Gene3D" id="3.40.309.10">
    <property type="entry name" value="Aldehyde Dehydrogenase, Chain A, domain 2"/>
    <property type="match status" value="1"/>
</dbReference>
<keyword evidence="2 4" id="KW-0560">Oxidoreductase</keyword>
<dbReference type="EMBL" id="QJUP01000031">
    <property type="protein sequence ID" value="TBU90057.1"/>
    <property type="molecule type" value="Genomic_DNA"/>
</dbReference>
<dbReference type="OrthoDB" id="9812625at2"/>
<evidence type="ECO:0000256" key="1">
    <source>
        <dbReference type="ARBA" id="ARBA00009986"/>
    </source>
</evidence>
<dbReference type="Gene3D" id="3.40.605.10">
    <property type="entry name" value="Aldehyde Dehydrogenase, Chain A, domain 1"/>
    <property type="match status" value="1"/>
</dbReference>
<comment type="caution">
    <text evidence="9">The sequence shown here is derived from an EMBL/GenBank/DDBJ whole genome shotgun (WGS) entry which is preliminary data.</text>
</comment>
<evidence type="ECO:0000313" key="10">
    <source>
        <dbReference type="Proteomes" id="UP000292639"/>
    </source>
</evidence>
<evidence type="ECO:0000259" key="8">
    <source>
        <dbReference type="Pfam" id="PF00171"/>
    </source>
</evidence>
<keyword evidence="10" id="KW-1185">Reference proteome</keyword>
<organism evidence="9 10">
    <name type="scientific">Stutzerimonas kirkiae</name>
    <dbReference type="NCBI Taxonomy" id="2211392"/>
    <lineage>
        <taxon>Bacteria</taxon>
        <taxon>Pseudomonadati</taxon>
        <taxon>Pseudomonadota</taxon>
        <taxon>Gammaproteobacteria</taxon>
        <taxon>Pseudomonadales</taxon>
        <taxon>Pseudomonadaceae</taxon>
        <taxon>Stutzerimonas</taxon>
    </lineage>
</organism>
<evidence type="ECO:0000256" key="4">
    <source>
        <dbReference type="PIRNR" id="PIRNR036492"/>
    </source>
</evidence>
<sequence>MRQRPQREIPMTDDSAIGVRLAQVVAAQKAAYRNQGAPSARQREERIDRLIDILRRNEAPLLEALQADFGGARGETTSLFGDFAGSVIPLKAARRGIRKWMRPRSARPELPFGLLGARLRIELEPLGVVGVLGTWNFPLNTLLAPLGDAFAAGNSCIVKPSEVTPHTAQLLCQLINAAFDEQECFALSGGPEVARLLCAQPLDHLVFTGSTATGRRVAEQCARQLTPVTLELGGKSPVLLTQSARLDSAAERIAFAKILNSGQLCIAPDYCLVPASQLQAFSAALVAAFEKMLPSIAGNLEYTAIVNRHHYERLQALLAQARALGLEIIEINPGRERLYDRPPFRIAPTLVIAPPEDSALMSEEIFGPILPIIPYERLEEAIAYVQRRPAPLAFYPFGRDTAEIERLCAAIRCGGISINDCAAHVRNSAAPFGGVGASGQGALKGFHGFRNFSHERTVYRQTPLRLEKILFPPWGDRIKAMLRKVLHG</sequence>
<feature type="active site" evidence="5 6">
    <location>
        <position position="231"/>
    </location>
</feature>
<gene>
    <name evidence="9" type="ORF">DNJ96_17010</name>
</gene>
<reference evidence="9 10" key="1">
    <citation type="submission" date="2018-06" db="EMBL/GenBank/DDBJ databases">
        <title>Three novel Pseudomonas species isolated from symptomatic oak.</title>
        <authorList>
            <person name="Bueno-Gonzalez V."/>
            <person name="Brady C."/>
        </authorList>
    </citation>
    <scope>NUCLEOTIDE SEQUENCE [LARGE SCALE GENOMIC DNA]</scope>
    <source>
        <strain evidence="9 10">P17C</strain>
    </source>
</reference>
<dbReference type="AlphaFoldDB" id="A0A4Q9QZL1"/>
<evidence type="ECO:0000256" key="5">
    <source>
        <dbReference type="PIRSR" id="PIRSR036492-1"/>
    </source>
</evidence>
<feature type="active site" evidence="5">
    <location>
        <position position="265"/>
    </location>
</feature>
<name>A0A4Q9QZL1_9GAMM</name>
<evidence type="ECO:0000313" key="9">
    <source>
        <dbReference type="EMBL" id="TBU90057.1"/>
    </source>
</evidence>
<evidence type="ECO:0000256" key="7">
    <source>
        <dbReference type="RuleBase" id="RU003345"/>
    </source>
</evidence>
<evidence type="ECO:0000256" key="6">
    <source>
        <dbReference type="PROSITE-ProRule" id="PRU10007"/>
    </source>
</evidence>
<dbReference type="InterPro" id="IPR016161">
    <property type="entry name" value="Ald_DH/histidinol_DH"/>
</dbReference>
<dbReference type="InterPro" id="IPR015590">
    <property type="entry name" value="Aldehyde_DH_dom"/>
</dbReference>
<dbReference type="GO" id="GO:0005737">
    <property type="term" value="C:cytoplasm"/>
    <property type="evidence" value="ECO:0007669"/>
    <property type="project" value="TreeGrafter"/>
</dbReference>
<dbReference type="InterPro" id="IPR016163">
    <property type="entry name" value="Ald_DH_C"/>
</dbReference>
<dbReference type="InterPro" id="IPR016162">
    <property type="entry name" value="Ald_DH_N"/>
</dbReference>
<dbReference type="InterPro" id="IPR012394">
    <property type="entry name" value="Aldehyde_DH_NAD(P)"/>
</dbReference>
<evidence type="ECO:0000256" key="2">
    <source>
        <dbReference type="ARBA" id="ARBA00023002"/>
    </source>
</evidence>
<dbReference type="PIRSF" id="PIRSF036492">
    <property type="entry name" value="ALDH"/>
    <property type="match status" value="1"/>
</dbReference>
<accession>A0A4Q9QZL1</accession>
<dbReference type="SUPFAM" id="SSF53720">
    <property type="entry name" value="ALDH-like"/>
    <property type="match status" value="1"/>
</dbReference>
<feature type="domain" description="Aldehyde dehydrogenase" evidence="8">
    <location>
        <begin position="23"/>
        <end position="458"/>
    </location>
</feature>
<dbReference type="Proteomes" id="UP000292639">
    <property type="component" value="Unassembled WGS sequence"/>
</dbReference>
<keyword evidence="3" id="KW-0520">NAD</keyword>
<dbReference type="GO" id="GO:0004029">
    <property type="term" value="F:aldehyde dehydrogenase (NAD+) activity"/>
    <property type="evidence" value="ECO:0007669"/>
    <property type="project" value="TreeGrafter"/>
</dbReference>
<dbReference type="Pfam" id="PF00171">
    <property type="entry name" value="Aldedh"/>
    <property type="match status" value="1"/>
</dbReference>
<dbReference type="PANTHER" id="PTHR43570:SF20">
    <property type="entry name" value="ALDEHYDE DEHYDROGENASE ALDX-RELATED"/>
    <property type="match status" value="1"/>
</dbReference>
<evidence type="ECO:0000256" key="3">
    <source>
        <dbReference type="ARBA" id="ARBA00023027"/>
    </source>
</evidence>
<dbReference type="PANTHER" id="PTHR43570">
    <property type="entry name" value="ALDEHYDE DEHYDROGENASE"/>
    <property type="match status" value="1"/>
</dbReference>
<proteinExistence type="inferred from homology"/>
<protein>
    <recommendedName>
        <fullName evidence="4">Aldehyde dehydrogenase</fullName>
    </recommendedName>
</protein>
<dbReference type="InterPro" id="IPR029510">
    <property type="entry name" value="Ald_DH_CS_GLU"/>
</dbReference>
<dbReference type="PROSITE" id="PS00687">
    <property type="entry name" value="ALDEHYDE_DEHYDR_GLU"/>
    <property type="match status" value="1"/>
</dbReference>
<comment type="similarity">
    <text evidence="1 4 7">Belongs to the aldehyde dehydrogenase family.</text>
</comment>